<proteinExistence type="predicted"/>
<keyword evidence="1" id="KW-1185">Reference proteome</keyword>
<reference evidence="2" key="1">
    <citation type="submission" date="2022-11" db="UniProtKB">
        <authorList>
            <consortium name="WormBaseParasite"/>
        </authorList>
    </citation>
    <scope>IDENTIFICATION</scope>
</reference>
<sequence length="63" mass="7160">KRAVCIRNDDHHIPSDVHNKNRQILQCKMLLYGNGKDGCHTAGCQPGQKTGEENICADWRRKT</sequence>
<name>A0A915CAT7_PARUN</name>
<accession>A0A915CAT7</accession>
<evidence type="ECO:0000313" key="2">
    <source>
        <dbReference type="WBParaSite" id="PgR111X_g010_t04"/>
    </source>
</evidence>
<dbReference type="WBParaSite" id="PgR111X_g010_t04">
    <property type="protein sequence ID" value="PgR111X_g010_t04"/>
    <property type="gene ID" value="PgR111X_g010"/>
</dbReference>
<dbReference type="Proteomes" id="UP000887569">
    <property type="component" value="Unplaced"/>
</dbReference>
<protein>
    <submittedName>
        <fullName evidence="2">ZP domain-containing protein</fullName>
    </submittedName>
</protein>
<organism evidence="1 2">
    <name type="scientific">Parascaris univalens</name>
    <name type="common">Nematode worm</name>
    <dbReference type="NCBI Taxonomy" id="6257"/>
    <lineage>
        <taxon>Eukaryota</taxon>
        <taxon>Metazoa</taxon>
        <taxon>Ecdysozoa</taxon>
        <taxon>Nematoda</taxon>
        <taxon>Chromadorea</taxon>
        <taxon>Rhabditida</taxon>
        <taxon>Spirurina</taxon>
        <taxon>Ascaridomorpha</taxon>
        <taxon>Ascaridoidea</taxon>
        <taxon>Ascarididae</taxon>
        <taxon>Parascaris</taxon>
    </lineage>
</organism>
<dbReference type="AlphaFoldDB" id="A0A915CAT7"/>
<evidence type="ECO:0000313" key="1">
    <source>
        <dbReference type="Proteomes" id="UP000887569"/>
    </source>
</evidence>